<dbReference type="PANTHER" id="PTHR31987">
    <property type="entry name" value="GLUTAMINASE A-RELATED"/>
    <property type="match status" value="1"/>
</dbReference>
<dbReference type="Pfam" id="PF16334">
    <property type="entry name" value="DUF4964"/>
    <property type="match status" value="1"/>
</dbReference>
<dbReference type="InterPro" id="IPR052743">
    <property type="entry name" value="Glutaminase_GtaA"/>
</dbReference>
<dbReference type="OrthoDB" id="175993at2"/>
<dbReference type="Pfam" id="PF16335">
    <property type="entry name" value="GtaA_6_Hairpin"/>
    <property type="match status" value="1"/>
</dbReference>
<dbReference type="InterPro" id="IPR033433">
    <property type="entry name" value="GtaA_N"/>
</dbReference>
<dbReference type="SUPFAM" id="SSF49785">
    <property type="entry name" value="Galactose-binding domain-like"/>
    <property type="match status" value="1"/>
</dbReference>
<dbReference type="InterPro" id="IPR008979">
    <property type="entry name" value="Galactose-bd-like_sf"/>
</dbReference>
<feature type="domain" description="Glutaminase A central" evidence="3">
    <location>
        <begin position="484"/>
        <end position="820"/>
    </location>
</feature>
<evidence type="ECO:0000313" key="5">
    <source>
        <dbReference type="EMBL" id="SEJ16064.1"/>
    </source>
</evidence>
<dbReference type="SUPFAM" id="SSF48208">
    <property type="entry name" value="Six-hairpin glycosidases"/>
    <property type="match status" value="1"/>
</dbReference>
<dbReference type="Proteomes" id="UP000199532">
    <property type="component" value="Unassembled WGS sequence"/>
</dbReference>
<gene>
    <name evidence="5" type="ORF">SAMN04487995_3536</name>
</gene>
<feature type="domain" description="DUF4964" evidence="2">
    <location>
        <begin position="20"/>
        <end position="79"/>
    </location>
</feature>
<proteinExistence type="predicted"/>
<reference evidence="5 6" key="1">
    <citation type="submission" date="2016-10" db="EMBL/GenBank/DDBJ databases">
        <authorList>
            <person name="de Groot N.N."/>
        </authorList>
    </citation>
    <scope>NUCLEOTIDE SEQUENCE [LARGE SCALE GENOMIC DNA]</scope>
    <source>
        <strain evidence="5 6">DSM 19938</strain>
    </source>
</reference>
<evidence type="ECO:0000259" key="3">
    <source>
        <dbReference type="Pfam" id="PF16335"/>
    </source>
</evidence>
<evidence type="ECO:0000313" key="6">
    <source>
        <dbReference type="Proteomes" id="UP000199532"/>
    </source>
</evidence>
<keyword evidence="6" id="KW-1185">Reference proteome</keyword>
<sequence>MTKRWSIISILFCGFKACFAQTFHPPAVPLITIDPYTSVWSFGNELSGSSTKHWTGKPNPIEGLIRVDGKSYRFMGSPTPVLKTAVPTAKTESYQAVYVTEKPAADWYKENFKTAGWKTGNAPFGTKERNDAMLKTGTVFPKEVWYRREFTLDDVNFENIGLNIFHDDDATVYINGVLAYECSNCFTGDYEIRKISAAAKKALRKGKNTIAAYCKNGAGPGYIDIGLTDELAPKGSEIIMNAKQSNFMMKATQSIYEFDAGPVHLTARFVSPLLMDNLALLSRPVNYIIYDARSNDGKLHDVQILTSVSGLLAVHEGNQEVTERKGKDGDLVTLAIGSVDQKILQRKGDDVRIDWGYAYLAANAKSVHSAGLGTPAGLIKNFTEKGELDQMNMAVIGTGGDRAMAIVTTLGKVNKGSSEHVMIGYDDEFSVQYFGKNLLPWWNKNGDKTIQGELKDAETNFNSILASCNSVDVKIFNDAVKAGGKMYADLCVMAYRQAIAAHKLVAGPNETPLFLSKENFSNGSIGTVDVTYPSAPLFLVYNPTLLKGMMEPIFYYSESGKWTKPFAAHDIGTYPLGNGQTYGEDMPVEESGNMLILTYAICKTEKSTDFAKKHWKTLSVWANYLKREGFDPANQLCTDDFAGHLARNTNLSIKAIMGLASYAKLAEQLGETKEAAEVNALVKEFAQKWIQMANDGDHYALTFDKKGTWSQKYNLVWDELLDLNVFPKEVAKKEINYYLKKQLAFGLPLDSRKTYTKSDWIIWTATLADNQKDFEAFIQPVYHYATKTPDRIPLSDWHETKDGKSVGFRARSVVGGYYMKVLEAKLK</sequence>
<dbReference type="PANTHER" id="PTHR31987:SF1">
    <property type="entry name" value="GLUTAMINASE A"/>
    <property type="match status" value="1"/>
</dbReference>
<feature type="signal peptide" evidence="1">
    <location>
        <begin position="1"/>
        <end position="20"/>
    </location>
</feature>
<dbReference type="AlphaFoldDB" id="A0A1H6WLI6"/>
<dbReference type="Pfam" id="PF17168">
    <property type="entry name" value="DUF5127"/>
    <property type="match status" value="1"/>
</dbReference>
<dbReference type="STRING" id="408657.SAMN04487995_3536"/>
<organism evidence="5 6">
    <name type="scientific">Dyadobacter koreensis</name>
    <dbReference type="NCBI Taxonomy" id="408657"/>
    <lineage>
        <taxon>Bacteria</taxon>
        <taxon>Pseudomonadati</taxon>
        <taxon>Bacteroidota</taxon>
        <taxon>Cytophagia</taxon>
        <taxon>Cytophagales</taxon>
        <taxon>Spirosomataceae</taxon>
        <taxon>Dyadobacter</taxon>
    </lineage>
</organism>
<keyword evidence="1" id="KW-0732">Signal</keyword>
<name>A0A1H6WLI6_9BACT</name>
<dbReference type="RefSeq" id="WP_090337366.1">
    <property type="nucleotide sequence ID" value="NZ_FNXY01000005.1"/>
</dbReference>
<evidence type="ECO:0000259" key="4">
    <source>
        <dbReference type="Pfam" id="PF17168"/>
    </source>
</evidence>
<dbReference type="Gene3D" id="2.60.120.260">
    <property type="entry name" value="Galactose-binding domain-like"/>
    <property type="match status" value="1"/>
</dbReference>
<dbReference type="InterPro" id="IPR032515">
    <property type="entry name" value="DUF4964"/>
</dbReference>
<evidence type="ECO:0000259" key="2">
    <source>
        <dbReference type="Pfam" id="PF16334"/>
    </source>
</evidence>
<dbReference type="InterPro" id="IPR032514">
    <property type="entry name" value="GtaA_central"/>
</dbReference>
<protein>
    <submittedName>
        <fullName evidence="5">L-glutaminase</fullName>
    </submittedName>
</protein>
<dbReference type="InterPro" id="IPR008928">
    <property type="entry name" value="6-hairpin_glycosidase_sf"/>
</dbReference>
<accession>A0A1H6WLI6</accession>
<dbReference type="EMBL" id="FNXY01000005">
    <property type="protein sequence ID" value="SEJ16064.1"/>
    <property type="molecule type" value="Genomic_DNA"/>
</dbReference>
<evidence type="ECO:0000256" key="1">
    <source>
        <dbReference type="SAM" id="SignalP"/>
    </source>
</evidence>
<feature type="domain" description="Glutaminase A N-terminal" evidence="4">
    <location>
        <begin position="252"/>
        <end position="477"/>
    </location>
</feature>
<dbReference type="GO" id="GO:0005975">
    <property type="term" value="P:carbohydrate metabolic process"/>
    <property type="evidence" value="ECO:0007669"/>
    <property type="project" value="InterPro"/>
</dbReference>
<feature type="chain" id="PRO_5011559267" evidence="1">
    <location>
        <begin position="21"/>
        <end position="827"/>
    </location>
</feature>